<evidence type="ECO:0000256" key="3">
    <source>
        <dbReference type="ARBA" id="ARBA00023127"/>
    </source>
</evidence>
<dbReference type="Pfam" id="PF00134">
    <property type="entry name" value="Cyclin_N"/>
    <property type="match status" value="1"/>
</dbReference>
<evidence type="ECO:0000256" key="6">
    <source>
        <dbReference type="SAM" id="MobiDB-lite"/>
    </source>
</evidence>
<feature type="domain" description="Cyclin-like" evidence="7">
    <location>
        <begin position="182"/>
        <end position="266"/>
    </location>
</feature>
<dbReference type="EMBL" id="KB308622">
    <property type="protein sequence ID" value="ELT97248.1"/>
    <property type="molecule type" value="Genomic_DNA"/>
</dbReference>
<dbReference type="STRING" id="283909.R7TTK6"/>
<name>R7TTK6_CAPTE</name>
<dbReference type="AlphaFoldDB" id="R7TTK6"/>
<keyword evidence="11" id="KW-1185">Reference proteome</keyword>
<dbReference type="InterPro" id="IPR013763">
    <property type="entry name" value="Cyclin-like_dom"/>
</dbReference>
<reference evidence="10" key="3">
    <citation type="submission" date="2015-06" db="UniProtKB">
        <authorList>
            <consortium name="EnsemblMetazoa"/>
        </authorList>
    </citation>
    <scope>IDENTIFICATION</scope>
</reference>
<feature type="compositionally biased region" description="Pro residues" evidence="6">
    <location>
        <begin position="91"/>
        <end position="107"/>
    </location>
</feature>
<evidence type="ECO:0000259" key="7">
    <source>
        <dbReference type="SMART" id="SM00385"/>
    </source>
</evidence>
<dbReference type="PANTHER" id="PTHR10177">
    <property type="entry name" value="CYCLINS"/>
    <property type="match status" value="1"/>
</dbReference>
<dbReference type="OMA" id="YYEMCHY"/>
<dbReference type="EnsemblMetazoa" id="CapteT151793">
    <property type="protein sequence ID" value="CapteP151793"/>
    <property type="gene ID" value="CapteG151793"/>
</dbReference>
<evidence type="ECO:0000313" key="11">
    <source>
        <dbReference type="Proteomes" id="UP000014760"/>
    </source>
</evidence>
<dbReference type="SMART" id="SM01332">
    <property type="entry name" value="Cyclin_C"/>
    <property type="match status" value="1"/>
</dbReference>
<dbReference type="InterPro" id="IPR039361">
    <property type="entry name" value="Cyclin"/>
</dbReference>
<dbReference type="EMBL" id="AMQN01010993">
    <property type="status" value="NOT_ANNOTATED_CDS"/>
    <property type="molecule type" value="Genomic_DNA"/>
</dbReference>
<dbReference type="CDD" id="cd20509">
    <property type="entry name" value="CYCLIN_CCNB1-like_rpt2"/>
    <property type="match status" value="1"/>
</dbReference>
<keyword evidence="2" id="KW-0498">Mitosis</keyword>
<dbReference type="PROSITE" id="PS00292">
    <property type="entry name" value="CYCLINS"/>
    <property type="match status" value="1"/>
</dbReference>
<dbReference type="FunCoup" id="R7TTK6">
    <property type="interactions" value="629"/>
</dbReference>
<feature type="region of interest" description="Disordered" evidence="6">
    <location>
        <begin position="72"/>
        <end position="109"/>
    </location>
</feature>
<evidence type="ECO:0000313" key="10">
    <source>
        <dbReference type="EnsemblMetazoa" id="CapteP151793"/>
    </source>
</evidence>
<accession>R7TTK6</accession>
<evidence type="ECO:0000256" key="4">
    <source>
        <dbReference type="ARBA" id="ARBA00023306"/>
    </source>
</evidence>
<keyword evidence="3 5" id="KW-0195">Cyclin</keyword>
<dbReference type="OrthoDB" id="5590282at2759"/>
<comment type="similarity">
    <text evidence="5">Belongs to the cyclin family.</text>
</comment>
<keyword evidence="4" id="KW-0131">Cell cycle</keyword>
<dbReference type="GO" id="GO:0051301">
    <property type="term" value="P:cell division"/>
    <property type="evidence" value="ECO:0007669"/>
    <property type="project" value="UniProtKB-KW"/>
</dbReference>
<feature type="region of interest" description="Disordered" evidence="6">
    <location>
        <begin position="1"/>
        <end position="26"/>
    </location>
</feature>
<dbReference type="HOGENOM" id="CLU_020695_2_1_1"/>
<dbReference type="Proteomes" id="UP000014760">
    <property type="component" value="Unassembled WGS sequence"/>
</dbReference>
<dbReference type="InterPro" id="IPR048258">
    <property type="entry name" value="Cyclins_cyclin-box"/>
</dbReference>
<feature type="domain" description="Cyclin C-terminal" evidence="8">
    <location>
        <begin position="275"/>
        <end position="391"/>
    </location>
</feature>
<gene>
    <name evidence="9" type="ORF">CAPTEDRAFT_151793</name>
</gene>
<reference evidence="9 11" key="2">
    <citation type="journal article" date="2013" name="Nature">
        <title>Insights into bilaterian evolution from three spiralian genomes.</title>
        <authorList>
            <person name="Simakov O."/>
            <person name="Marletaz F."/>
            <person name="Cho S.J."/>
            <person name="Edsinger-Gonzales E."/>
            <person name="Havlak P."/>
            <person name="Hellsten U."/>
            <person name="Kuo D.H."/>
            <person name="Larsson T."/>
            <person name="Lv J."/>
            <person name="Arendt D."/>
            <person name="Savage R."/>
            <person name="Osoegawa K."/>
            <person name="de Jong P."/>
            <person name="Grimwood J."/>
            <person name="Chapman J.A."/>
            <person name="Shapiro H."/>
            <person name="Aerts A."/>
            <person name="Otillar R.P."/>
            <person name="Terry A.Y."/>
            <person name="Boore J.L."/>
            <person name="Grigoriev I.V."/>
            <person name="Lindberg D.R."/>
            <person name="Seaver E.C."/>
            <person name="Weisblat D.A."/>
            <person name="Putnam N.H."/>
            <person name="Rokhsar D.S."/>
        </authorList>
    </citation>
    <scope>NUCLEOTIDE SEQUENCE</scope>
    <source>
        <strain evidence="9 11">I ESC-2004</strain>
    </source>
</reference>
<proteinExistence type="inferred from homology"/>
<dbReference type="Pfam" id="PF02984">
    <property type="entry name" value="Cyclin_C"/>
    <property type="match status" value="1"/>
</dbReference>
<dbReference type="FunFam" id="1.10.472.10:FF:000001">
    <property type="entry name" value="G2/mitotic-specific cyclin"/>
    <property type="match status" value="1"/>
</dbReference>
<dbReference type="InterPro" id="IPR004367">
    <property type="entry name" value="Cyclin_C-dom"/>
</dbReference>
<dbReference type="SUPFAM" id="SSF47954">
    <property type="entry name" value="Cyclin-like"/>
    <property type="match status" value="2"/>
</dbReference>
<evidence type="ECO:0000313" key="9">
    <source>
        <dbReference type="EMBL" id="ELT97248.1"/>
    </source>
</evidence>
<feature type="compositionally biased region" description="Polar residues" evidence="6">
    <location>
        <begin position="1"/>
        <end position="13"/>
    </location>
</feature>
<evidence type="ECO:0000256" key="2">
    <source>
        <dbReference type="ARBA" id="ARBA00022776"/>
    </source>
</evidence>
<feature type="domain" description="Cyclin-like" evidence="7">
    <location>
        <begin position="279"/>
        <end position="360"/>
    </location>
</feature>
<keyword evidence="1" id="KW-0132">Cell division</keyword>
<dbReference type="CDD" id="cd20507">
    <property type="entry name" value="CYCLIN_CCNB1-like_rpt1"/>
    <property type="match status" value="1"/>
</dbReference>
<evidence type="ECO:0000256" key="5">
    <source>
        <dbReference type="RuleBase" id="RU000383"/>
    </source>
</evidence>
<reference evidence="11" key="1">
    <citation type="submission" date="2012-12" db="EMBL/GenBank/DDBJ databases">
        <authorList>
            <person name="Hellsten U."/>
            <person name="Grimwood J."/>
            <person name="Chapman J.A."/>
            <person name="Shapiro H."/>
            <person name="Aerts A."/>
            <person name="Otillar R.P."/>
            <person name="Terry A.Y."/>
            <person name="Boore J.L."/>
            <person name="Simakov O."/>
            <person name="Marletaz F."/>
            <person name="Cho S.-J."/>
            <person name="Edsinger-Gonzales E."/>
            <person name="Havlak P."/>
            <person name="Kuo D.-H."/>
            <person name="Larsson T."/>
            <person name="Lv J."/>
            <person name="Arendt D."/>
            <person name="Savage R."/>
            <person name="Osoegawa K."/>
            <person name="de Jong P."/>
            <person name="Lindberg D.R."/>
            <person name="Seaver E.C."/>
            <person name="Weisblat D.A."/>
            <person name="Putnam N.H."/>
            <person name="Grigoriev I.V."/>
            <person name="Rokhsar D.S."/>
        </authorList>
    </citation>
    <scope>NUCLEOTIDE SEQUENCE</scope>
    <source>
        <strain evidence="11">I ESC-2004</strain>
    </source>
</reference>
<protein>
    <submittedName>
        <fullName evidence="9 10">Uncharacterized protein</fullName>
    </submittedName>
</protein>
<organism evidence="9">
    <name type="scientific">Capitella teleta</name>
    <name type="common">Polychaete worm</name>
    <dbReference type="NCBI Taxonomy" id="283909"/>
    <lineage>
        <taxon>Eukaryota</taxon>
        <taxon>Metazoa</taxon>
        <taxon>Spiralia</taxon>
        <taxon>Lophotrochozoa</taxon>
        <taxon>Annelida</taxon>
        <taxon>Polychaeta</taxon>
        <taxon>Sedentaria</taxon>
        <taxon>Scolecida</taxon>
        <taxon>Capitellidae</taxon>
        <taxon>Capitella</taxon>
    </lineage>
</organism>
<dbReference type="SMART" id="SM00385">
    <property type="entry name" value="CYCLIN"/>
    <property type="match status" value="2"/>
</dbReference>
<dbReference type="InterPro" id="IPR036915">
    <property type="entry name" value="Cyclin-like_sf"/>
</dbReference>
<evidence type="ECO:0000259" key="8">
    <source>
        <dbReference type="SMART" id="SM01332"/>
    </source>
</evidence>
<dbReference type="Gene3D" id="1.10.472.10">
    <property type="entry name" value="Cyclin-like"/>
    <property type="match status" value="2"/>
</dbReference>
<evidence type="ECO:0000256" key="1">
    <source>
        <dbReference type="ARBA" id="ARBA00022618"/>
    </source>
</evidence>
<dbReference type="InterPro" id="IPR006671">
    <property type="entry name" value="Cyclin_N"/>
</dbReference>
<sequence>MATTRHATRSSNLLGGHLDENSDSHLAGKNMIGKNHRALSTRGVMGTRNVEQPQVLPGKGDAILTKPTLRPGLRSTVNAKKPVASRQPMKPQAPPKEPEPVKAPSPTPMDISVTSEADEAFSRKMLNVEDIDKDDGDNPQLVSEYVQDIYKYMHSLEVRMPVRDHYLKGSELNGRMRGILVDWLVQVHLRFHLLPETLYLTVAIIDRFLQVEAVPKTKLQLVGVTSMLIASKYEEMYAPEVNDFVYITDKAYTRSDIIRMEIVILKALDFELGRPLPLHFLRRNSKAGEVDADKHTLAKYLMELCLVDYECVHHRPSLIAAAALCLSIRLLDSAQWTDTLEYYSTYRQDQLDPVIHRMSHLVMCAGSGKTTAIKTKYSSQKFMRISTLAELSGPVIEQLASKAH</sequence>